<comment type="caution">
    <text evidence="2">The sequence shown here is derived from an EMBL/GenBank/DDBJ whole genome shotgun (WGS) entry which is preliminary data.</text>
</comment>
<dbReference type="Proteomes" id="UP000598120">
    <property type="component" value="Unassembled WGS sequence"/>
</dbReference>
<evidence type="ECO:0000256" key="1">
    <source>
        <dbReference type="ARBA" id="ARBA00022737"/>
    </source>
</evidence>
<dbReference type="Pfam" id="PF02493">
    <property type="entry name" value="MORN"/>
    <property type="match status" value="2"/>
</dbReference>
<evidence type="ECO:0000313" key="3">
    <source>
        <dbReference type="Proteomes" id="UP000598120"/>
    </source>
</evidence>
<dbReference type="SUPFAM" id="SSF82185">
    <property type="entry name" value="Histone H3 K4-specific methyltransferase SET7/9 N-terminal domain"/>
    <property type="match status" value="1"/>
</dbReference>
<dbReference type="AlphaFoldDB" id="A0A8J2XIM4"/>
<organism evidence="2 3">
    <name type="scientific">Aquaticitalea lipolytica</name>
    <dbReference type="NCBI Taxonomy" id="1247562"/>
    <lineage>
        <taxon>Bacteria</taxon>
        <taxon>Pseudomonadati</taxon>
        <taxon>Bacteroidota</taxon>
        <taxon>Flavobacteriia</taxon>
        <taxon>Flavobacteriales</taxon>
        <taxon>Flavobacteriaceae</taxon>
        <taxon>Aquaticitalea</taxon>
    </lineage>
</organism>
<dbReference type="InterPro" id="IPR003409">
    <property type="entry name" value="MORN"/>
</dbReference>
<gene>
    <name evidence="2" type="ORF">GCM10011531_09560</name>
</gene>
<name>A0A8J2XIM4_9FLAO</name>
<reference evidence="2 3" key="1">
    <citation type="journal article" date="2014" name="Int. J. Syst. Evol. Microbiol.">
        <title>Complete genome sequence of Corynebacterium casei LMG S-19264T (=DSM 44701T), isolated from a smear-ripened cheese.</title>
        <authorList>
            <consortium name="US DOE Joint Genome Institute (JGI-PGF)"/>
            <person name="Walter F."/>
            <person name="Albersmeier A."/>
            <person name="Kalinowski J."/>
            <person name="Ruckert C."/>
        </authorList>
    </citation>
    <scope>NUCLEOTIDE SEQUENCE [LARGE SCALE GENOMIC DNA]</scope>
    <source>
        <strain evidence="2 3">CGMCC 1.15295</strain>
    </source>
</reference>
<evidence type="ECO:0000313" key="2">
    <source>
        <dbReference type="EMBL" id="GFZ81525.1"/>
    </source>
</evidence>
<proteinExistence type="predicted"/>
<keyword evidence="1" id="KW-0677">Repeat</keyword>
<accession>A0A8J2XIM4</accession>
<sequence>MLSTQLSYSQEKNNCTVVDDSTGGLYVGTCKKGLAHGEGVFTYLNGKYMFVGEFKKGKKHGKGQLFEVVNGEKKLLKEGIWKNNDYKGEASIQLPNAYKVQKKVNVERFTVRRNGEGNKIKFWFYQNGGKNTITDLNVFGDSGLKFSDSFSQGNSEGYEDVQYPFKCQVTYKTPNKFKTMTYEVRFEIIIYEPGSWEITLYN</sequence>
<protein>
    <recommendedName>
        <fullName evidence="4">MORN repeat protein</fullName>
    </recommendedName>
</protein>
<evidence type="ECO:0008006" key="4">
    <source>
        <dbReference type="Google" id="ProtNLM"/>
    </source>
</evidence>
<keyword evidence="3" id="KW-1185">Reference proteome</keyword>
<dbReference type="EMBL" id="BMIC01000001">
    <property type="protein sequence ID" value="GFZ81525.1"/>
    <property type="molecule type" value="Genomic_DNA"/>
</dbReference>
<dbReference type="Gene3D" id="2.20.110.10">
    <property type="entry name" value="Histone H3 K4-specific methyltransferase SET7/9 N-terminal domain"/>
    <property type="match status" value="1"/>
</dbReference>